<reference evidence="1" key="1">
    <citation type="journal article" date="2018" name="Aquaculture">
        <title>Complete genome sequence of a white spot syndrome virus associated with a disease incursion in Australia.</title>
        <authorList>
            <person name="Oakey J."/>
            <person name="Smith C.S."/>
        </authorList>
    </citation>
    <scope>NUCLEOTIDE SEQUENCE [LARGE SCALE GENOMIC DNA]</scope>
    <source>
        <strain evidence="1">WSSV-AU</strain>
    </source>
</reference>
<sequence length="77" mass="8711">MGRSSLEGGPLGRSDVKFGGWTAGSSQCQIAPEMTELQKRTLTLYCFWNMYFWRLTRPERVGHSLLFSLGNFTLPPP</sequence>
<name>A0A2D3I667_9VIRU</name>
<proteinExistence type="predicted"/>
<dbReference type="Proteomes" id="UP000267516">
    <property type="component" value="Segment"/>
</dbReference>
<protein>
    <submittedName>
        <fullName evidence="1">ORF357</fullName>
    </submittedName>
</protein>
<evidence type="ECO:0000313" key="1">
    <source>
        <dbReference type="EMBL" id="ATU83875.1"/>
    </source>
</evidence>
<accession>A0A2D3I667</accession>
<dbReference type="EMBL" id="MF768985">
    <property type="protein sequence ID" value="ATU83875.1"/>
    <property type="molecule type" value="Genomic_DNA"/>
</dbReference>
<organism evidence="1">
    <name type="scientific">White spot syndrome virus</name>
    <dbReference type="NCBI Taxonomy" id="342409"/>
    <lineage>
        <taxon>Viruses</taxon>
        <taxon>Viruses incertae sedis</taxon>
        <taxon>Naldaviricetes</taxon>
        <taxon>Nimaviridae</taxon>
        <taxon>Whispovirus</taxon>
    </lineage>
</organism>